<keyword evidence="2" id="KW-0732">Signal</keyword>
<proteinExistence type="predicted"/>
<feature type="chain" id="PRO_5045840167" evidence="2">
    <location>
        <begin position="21"/>
        <end position="866"/>
    </location>
</feature>
<feature type="repeat" description="TPR" evidence="1">
    <location>
        <begin position="556"/>
        <end position="589"/>
    </location>
</feature>
<protein>
    <submittedName>
        <fullName evidence="3">Tetratricopeptide repeat protein</fullName>
    </submittedName>
</protein>
<evidence type="ECO:0000313" key="3">
    <source>
        <dbReference type="EMBL" id="MDA0632134.1"/>
    </source>
</evidence>
<dbReference type="PROSITE" id="PS50005">
    <property type="entry name" value="TPR"/>
    <property type="match status" value="1"/>
</dbReference>
<name>A0ABT4S4N0_9ACTN</name>
<evidence type="ECO:0000256" key="2">
    <source>
        <dbReference type="SAM" id="SignalP"/>
    </source>
</evidence>
<evidence type="ECO:0000256" key="1">
    <source>
        <dbReference type="PROSITE-ProRule" id="PRU00339"/>
    </source>
</evidence>
<accession>A0ABT4S4N0</accession>
<dbReference type="SUPFAM" id="SSF48452">
    <property type="entry name" value="TPR-like"/>
    <property type="match status" value="1"/>
</dbReference>
<dbReference type="InterPro" id="IPR011990">
    <property type="entry name" value="TPR-like_helical_dom_sf"/>
</dbReference>
<dbReference type="Proteomes" id="UP001144036">
    <property type="component" value="Unassembled WGS sequence"/>
</dbReference>
<organism evidence="3 4">
    <name type="scientific">Nonomuraea corallina</name>
    <dbReference type="NCBI Taxonomy" id="2989783"/>
    <lineage>
        <taxon>Bacteria</taxon>
        <taxon>Bacillati</taxon>
        <taxon>Actinomycetota</taxon>
        <taxon>Actinomycetes</taxon>
        <taxon>Streptosporangiales</taxon>
        <taxon>Streptosporangiaceae</taxon>
        <taxon>Nonomuraea</taxon>
    </lineage>
</organism>
<gene>
    <name evidence="3" type="ORF">OUY22_01805</name>
</gene>
<dbReference type="EMBL" id="JAPNNL010000004">
    <property type="protein sequence ID" value="MDA0632134.1"/>
    <property type="molecule type" value="Genomic_DNA"/>
</dbReference>
<dbReference type="InterPro" id="IPR027417">
    <property type="entry name" value="P-loop_NTPase"/>
</dbReference>
<keyword evidence="1" id="KW-0802">TPR repeat</keyword>
<feature type="signal peptide" evidence="2">
    <location>
        <begin position="1"/>
        <end position="20"/>
    </location>
</feature>
<reference evidence="3" key="1">
    <citation type="submission" date="2022-11" db="EMBL/GenBank/DDBJ databases">
        <title>Nonomuraea corallina sp. nov., a new species of the genus Nonomuraea isolated from sea side sediment in Thai sea.</title>
        <authorList>
            <person name="Ngamcharungchit C."/>
            <person name="Matsumoto A."/>
            <person name="Suriyachadkun C."/>
            <person name="Panbangred W."/>
            <person name="Inahashi Y."/>
            <person name="Intra B."/>
        </authorList>
    </citation>
    <scope>NUCLEOTIDE SEQUENCE</scope>
    <source>
        <strain evidence="3">MCN248</strain>
    </source>
</reference>
<dbReference type="Gene3D" id="1.25.40.10">
    <property type="entry name" value="Tetratricopeptide repeat domain"/>
    <property type="match status" value="2"/>
</dbReference>
<keyword evidence="4" id="KW-1185">Reference proteome</keyword>
<dbReference type="RefSeq" id="WP_270152914.1">
    <property type="nucleotide sequence ID" value="NZ_JAPNNL010000004.1"/>
</dbReference>
<sequence length="866" mass="96330">MSRLNLRAAFALGLASPISAQQIFTNRVSEIGAFDRSIEVLASRLEAAEISPVTDRRVPRWNVLVYYGVGGIGKTTLSTELERRFMSQDERAAVRVDFAESAVPDVESYVLRLRAGLGHLARRWPAFDLALCAYWERAHPGRPLEEFINGDSMLSRTSQAIGLPEQITGTIAEVIGVLPGVGEVTHRVGSLLYNKAAKAIANHRTLKRCELLGELLEADADVETLSYFPYLLAWDLDRLPEPHPRAAVFLDTYENAGGRHHRDFERFLQRSVFLMPNVLFVITGRNRIDWADVDELDFPGPERWPGLHADNRGEEPRQHLVGYLSADDADDYLRSAMVRDDTPVMDAAIRERIVAAGSGLPLYLDLAVTRYLDLLARGRMPTAEDFGQPLRTVAARVLRDLGQHERELLRTAALLDTFDLGMLGAGCPATPDAALRTFKDRSFLEVDPAWPWPYSLHQVLREALREADVDLADSWSSRERAEVADRLTAHLGQVCTAAAARGDRNTEVAAFRQALLLCAYTDRFPYWLVDAAQRLLLSGRWNHFPDFPQPQTAASALLLGLRGARERRSGQLEQAIAATEQALALQPEEDRLRHFLLLHHAHALRVAGRYAHAAEHYLTLTTTGANGFATEAGYWLADYRFLVGDFGAALASLDALGEQHEELMGEILRLRGHVYRVNALFANAESVYRRALALARDSANFGAEGKALTDLIQTLAWQRPREALRLLPDAQRINETISNQIELVKLHAATAVALVNQARYDEAEQEIARGLTLTIDCGYPGGEIWCWSARAYSSAVRASEDEHATATAHLTQITATLGGNRFWGQIAAWWNPSGNGAAFGDIDWIDGTDATRRRWTAIIPREGRPR</sequence>
<dbReference type="SUPFAM" id="SSF52540">
    <property type="entry name" value="P-loop containing nucleoside triphosphate hydrolases"/>
    <property type="match status" value="1"/>
</dbReference>
<evidence type="ECO:0000313" key="4">
    <source>
        <dbReference type="Proteomes" id="UP001144036"/>
    </source>
</evidence>
<comment type="caution">
    <text evidence="3">The sequence shown here is derived from an EMBL/GenBank/DDBJ whole genome shotgun (WGS) entry which is preliminary data.</text>
</comment>
<dbReference type="SMART" id="SM00028">
    <property type="entry name" value="TPR"/>
    <property type="match status" value="3"/>
</dbReference>
<dbReference type="InterPro" id="IPR019734">
    <property type="entry name" value="TPR_rpt"/>
</dbReference>